<organism evidence="2 3">
    <name type="scientific">Botryotinia calthae</name>
    <dbReference type="NCBI Taxonomy" id="38488"/>
    <lineage>
        <taxon>Eukaryota</taxon>
        <taxon>Fungi</taxon>
        <taxon>Dikarya</taxon>
        <taxon>Ascomycota</taxon>
        <taxon>Pezizomycotina</taxon>
        <taxon>Leotiomycetes</taxon>
        <taxon>Helotiales</taxon>
        <taxon>Sclerotiniaceae</taxon>
        <taxon>Botryotinia</taxon>
    </lineage>
</organism>
<evidence type="ECO:0000313" key="2">
    <source>
        <dbReference type="EMBL" id="TEY42637.1"/>
    </source>
</evidence>
<keyword evidence="3" id="KW-1185">Reference proteome</keyword>
<protein>
    <submittedName>
        <fullName evidence="2">Uncharacterized protein</fullName>
    </submittedName>
</protein>
<dbReference type="EMBL" id="PHWZ01000387">
    <property type="protein sequence ID" value="TEY42637.1"/>
    <property type="molecule type" value="Genomic_DNA"/>
</dbReference>
<sequence length="94" mass="10617">MPPTNRQQTDGQRIHTIPQEARCDFLAFSILGNGDFNIDNTYEVLKDMPPQAGRQLQTLFAELIRSGEEEGPKCILSDEYQDAYRDASNDEPSP</sequence>
<evidence type="ECO:0000256" key="1">
    <source>
        <dbReference type="SAM" id="MobiDB-lite"/>
    </source>
</evidence>
<gene>
    <name evidence="2" type="ORF">BOTCAL_0388g00010</name>
</gene>
<dbReference type="AlphaFoldDB" id="A0A4Y8CR27"/>
<proteinExistence type="predicted"/>
<evidence type="ECO:0000313" key="3">
    <source>
        <dbReference type="Proteomes" id="UP000297299"/>
    </source>
</evidence>
<dbReference type="Proteomes" id="UP000297299">
    <property type="component" value="Unassembled WGS sequence"/>
</dbReference>
<accession>A0A4Y8CR27</accession>
<comment type="caution">
    <text evidence="2">The sequence shown here is derived from an EMBL/GenBank/DDBJ whole genome shotgun (WGS) entry which is preliminary data.</text>
</comment>
<reference evidence="2 3" key="1">
    <citation type="submission" date="2017-11" db="EMBL/GenBank/DDBJ databases">
        <title>Comparative genomics of Botrytis spp.</title>
        <authorList>
            <person name="Valero-Jimenez C.A."/>
            <person name="Tapia P."/>
            <person name="Veloso J."/>
            <person name="Silva-Moreno E."/>
            <person name="Staats M."/>
            <person name="Valdes J.H."/>
            <person name="Van Kan J.A.L."/>
        </authorList>
    </citation>
    <scope>NUCLEOTIDE SEQUENCE [LARGE SCALE GENOMIC DNA]</scope>
    <source>
        <strain evidence="2 3">MUCL2830</strain>
    </source>
</reference>
<name>A0A4Y8CR27_9HELO</name>
<feature type="region of interest" description="Disordered" evidence="1">
    <location>
        <begin position="71"/>
        <end position="94"/>
    </location>
</feature>